<feature type="region of interest" description="Disordered" evidence="1">
    <location>
        <begin position="220"/>
        <end position="243"/>
    </location>
</feature>
<dbReference type="AlphaFoldDB" id="A0AAN6FB21"/>
<protein>
    <submittedName>
        <fullName evidence="2">Uncharacterized protein</fullName>
    </submittedName>
</protein>
<reference evidence="2" key="1">
    <citation type="submission" date="2021-12" db="EMBL/GenBank/DDBJ databases">
        <title>Black yeast isolated from Biological Soil Crust.</title>
        <authorList>
            <person name="Kurbessoian T."/>
        </authorList>
    </citation>
    <scope>NUCLEOTIDE SEQUENCE</scope>
    <source>
        <strain evidence="2">CCFEE 5208</strain>
    </source>
</reference>
<comment type="caution">
    <text evidence="2">The sequence shown here is derived from an EMBL/GenBank/DDBJ whole genome shotgun (WGS) entry which is preliminary data.</text>
</comment>
<feature type="compositionally biased region" description="Basic and acidic residues" evidence="1">
    <location>
        <begin position="432"/>
        <end position="445"/>
    </location>
</feature>
<feature type="region of interest" description="Disordered" evidence="1">
    <location>
        <begin position="16"/>
        <end position="39"/>
    </location>
</feature>
<evidence type="ECO:0000313" key="2">
    <source>
        <dbReference type="EMBL" id="KAK0310788.1"/>
    </source>
</evidence>
<feature type="compositionally biased region" description="Polar residues" evidence="1">
    <location>
        <begin position="413"/>
        <end position="431"/>
    </location>
</feature>
<accession>A0AAN6FB21</accession>
<feature type="region of interest" description="Disordered" evidence="1">
    <location>
        <begin position="385"/>
        <end position="453"/>
    </location>
</feature>
<feature type="region of interest" description="Disordered" evidence="1">
    <location>
        <begin position="323"/>
        <end position="357"/>
    </location>
</feature>
<name>A0AAN6FB21_9PEZI</name>
<feature type="region of interest" description="Disordered" evidence="1">
    <location>
        <begin position="132"/>
        <end position="174"/>
    </location>
</feature>
<feature type="compositionally biased region" description="Low complexity" evidence="1">
    <location>
        <begin position="21"/>
        <end position="37"/>
    </location>
</feature>
<feature type="compositionally biased region" description="Low complexity" evidence="1">
    <location>
        <begin position="334"/>
        <end position="357"/>
    </location>
</feature>
<dbReference type="EMBL" id="JASUXU010000074">
    <property type="protein sequence ID" value="KAK0310788.1"/>
    <property type="molecule type" value="Genomic_DNA"/>
</dbReference>
<evidence type="ECO:0000313" key="3">
    <source>
        <dbReference type="Proteomes" id="UP001168146"/>
    </source>
</evidence>
<dbReference type="Proteomes" id="UP001168146">
    <property type="component" value="Unassembled WGS sequence"/>
</dbReference>
<gene>
    <name evidence="2" type="ORF">LTR82_014674</name>
</gene>
<sequence length="453" mass="48868">MFSNRRSSWARPLEPLRYHDSVSPPTSPIRSSTRFPSLSTVSSPLEEEYDYEITRTQPPCVLHHSGPDHAMPMPAVHITASSLIFKKTAMLEEMISDLSSDLEATQELLLNKRAELLALNERLDRVAASMAERRKTKVAGSTAPLPRTPSLQYDAQGDAAETPLPPTPPEKLRSSWLGSSKIADIVFTGGKRRQRAEGVSPGHPPGIGLKRAFKMPINEHGSRVHSPHHEPYPSKSSPTTPTANMHDPATTYYTPVTWPPREGALAPPTSPTRVVRDPIACAQQSIASEFDAQRRRIQGLESQLRSMRLALDDHLKSRPPQIVATTGPAPAYMPSSPGLASPSASSTRSRLGSSRTSMGQEDFFKLFLPMEARVGSTGGLEATAAASNGFEATEGERRSTGKLPSLRMPEGQAPSTGEQGSAGPPSSTSRANDAELRTLKARDASARGSPTHG</sequence>
<feature type="compositionally biased region" description="Low complexity" evidence="1">
    <location>
        <begin position="233"/>
        <end position="242"/>
    </location>
</feature>
<organism evidence="2 3">
    <name type="scientific">Friedmanniomyces endolithicus</name>
    <dbReference type="NCBI Taxonomy" id="329885"/>
    <lineage>
        <taxon>Eukaryota</taxon>
        <taxon>Fungi</taxon>
        <taxon>Dikarya</taxon>
        <taxon>Ascomycota</taxon>
        <taxon>Pezizomycotina</taxon>
        <taxon>Dothideomycetes</taxon>
        <taxon>Dothideomycetidae</taxon>
        <taxon>Mycosphaerellales</taxon>
        <taxon>Teratosphaeriaceae</taxon>
        <taxon>Friedmanniomyces</taxon>
    </lineage>
</organism>
<evidence type="ECO:0000256" key="1">
    <source>
        <dbReference type="SAM" id="MobiDB-lite"/>
    </source>
</evidence>
<proteinExistence type="predicted"/>